<keyword evidence="9" id="KW-0805">Transcription regulation</keyword>
<keyword evidence="12" id="KW-0395">Inflammatory response</keyword>
<keyword evidence="7" id="KW-0862">Zinc</keyword>
<evidence type="ECO:0000256" key="5">
    <source>
        <dbReference type="ARBA" id="ARBA00022723"/>
    </source>
</evidence>
<gene>
    <name evidence="20" type="ORF">SKAU_G00391970</name>
</gene>
<dbReference type="AlphaFoldDB" id="A0A9Q1EBT4"/>
<dbReference type="Pfam" id="PF12180">
    <property type="entry name" value="EABR"/>
    <property type="match status" value="1"/>
</dbReference>
<evidence type="ECO:0000256" key="15">
    <source>
        <dbReference type="ARBA" id="ARBA00073020"/>
    </source>
</evidence>
<keyword evidence="6" id="KW-0863">Zinc-finger</keyword>
<dbReference type="GO" id="GO:0006357">
    <property type="term" value="P:regulation of transcription by RNA polymerase II"/>
    <property type="evidence" value="ECO:0007669"/>
    <property type="project" value="TreeGrafter"/>
</dbReference>
<dbReference type="GO" id="GO:0034138">
    <property type="term" value="P:toll-like receptor 3 signaling pathway"/>
    <property type="evidence" value="ECO:0007669"/>
    <property type="project" value="TreeGrafter"/>
</dbReference>
<dbReference type="GO" id="GO:0008270">
    <property type="term" value="F:zinc ion binding"/>
    <property type="evidence" value="ECO:0007669"/>
    <property type="project" value="UniProtKB-KW"/>
</dbReference>
<dbReference type="InterPro" id="IPR022008">
    <property type="entry name" value="EABR"/>
</dbReference>
<accession>A0A9Q1EBT4</accession>
<evidence type="ECO:0000256" key="9">
    <source>
        <dbReference type="ARBA" id="ARBA00023015"/>
    </source>
</evidence>
<evidence type="ECO:0000256" key="17">
    <source>
        <dbReference type="SAM" id="Coils"/>
    </source>
</evidence>
<comment type="subunit">
    <text evidence="14">Interacts with STK11/LKB1, TNFAIP3, IKBKG, NFKB1, MAP3K8, TEK, RIPK1, CHUK, IKBKB and SMARCD1. Interacts with polyubiquitin.</text>
</comment>
<evidence type="ECO:0000313" key="21">
    <source>
        <dbReference type="Proteomes" id="UP001152622"/>
    </source>
</evidence>
<comment type="function">
    <text evidence="13">Inhibits NF-kappa-B activation by blocking the interaction of RIPK1 with its downstream effector NEMO/IKBKG. Forms a ternary complex with NFKB1 and MAP3K8 but appears to function upstream of MAP3K8 in the TLR4 signaling pathway that regulates MAP3K8 activation. Involved in activation of the MEK/ERK signaling pathway during innate immune response; this function seems to be stimulus- and cell type specific. Required for stability of MAP3K8. Involved in regulation of apoptosis in endothelial cells; promotes TEK agonist-stimulated endothelial survival. May act as transcriptional coactivator when translocated to the nucleus. Enhances CHUK-mediated NF-kappa-B activation involving NF-kappa-B p50-p65 and p50-c-Rel complexes.</text>
</comment>
<comment type="caution">
    <text evidence="20">The sequence shown here is derived from an EMBL/GenBank/DDBJ whole genome shotgun (WGS) entry which is preliminary data.</text>
</comment>
<dbReference type="GO" id="GO:0006915">
    <property type="term" value="P:apoptotic process"/>
    <property type="evidence" value="ECO:0007669"/>
    <property type="project" value="UniProtKB-KW"/>
</dbReference>
<dbReference type="OrthoDB" id="6066489at2759"/>
<evidence type="ECO:0000256" key="4">
    <source>
        <dbReference type="ARBA" id="ARBA00022703"/>
    </source>
</evidence>
<evidence type="ECO:0000256" key="10">
    <source>
        <dbReference type="ARBA" id="ARBA00023054"/>
    </source>
</evidence>
<dbReference type="PANTHER" id="PTHR31882">
    <property type="entry name" value="TNFAIP3-INTERACTING PROTEIN COILED COIL FAMILY MEMBER"/>
    <property type="match status" value="1"/>
</dbReference>
<sequence length="468" mass="53547">MSMRRLRFLDFTERDMENIKAENDASKTKLLSSYMLNTLYHGTGQEIDSLGHRIFLKDSTTADLEGILGAYEGACMKVDTEKHVVFGPSKTSLDSLCNDNETRNLKQRLTDTETNAAQQSKTNKLEVDRLQQSAWEAEREISGIADRQLQKEFRRRTTEGQRTTKGQQDPFCSSLQEDPANQLRAQLGATTRVCQDLLKRLERKRQGDESLEKGSHDLQFEEFTDSSKAAHLDTLVCKLREENRELKQRIARVENLNSQWQKYDLGREGYVKALYSRLKESSPPSGVGAGPAPLRSALLQEEIARLNRLLDEKMKDCTKLSWKLEDSRIRDRERIQTLEQQALIYTEDFKSERADRERAQGRIQDLQEEVLRLQLKLHKKQESRDPPAACWVHIGHGMSAHMQADAAEPQVTSADRPGLQCSSRELPQVTVRTDRQGSTDLLCPRCLVCYDGDHAAEYMKHFEECANV</sequence>
<protein>
    <recommendedName>
        <fullName evidence="15">TNFAIP3-interacting protein 2</fullName>
    </recommendedName>
    <alternativeName>
        <fullName evidence="16">A20-binding inhibitor of NF-kappa-B activation 2</fullName>
    </alternativeName>
</protein>
<evidence type="ECO:0000256" key="8">
    <source>
        <dbReference type="ARBA" id="ARBA00022843"/>
    </source>
</evidence>
<dbReference type="PANTHER" id="PTHR31882:SF6">
    <property type="entry name" value="TNFAIP3-INTERACTING PROTEIN 2"/>
    <property type="match status" value="1"/>
</dbReference>
<evidence type="ECO:0000256" key="1">
    <source>
        <dbReference type="ARBA" id="ARBA00004496"/>
    </source>
</evidence>
<reference evidence="20" key="1">
    <citation type="journal article" date="2023" name="Science">
        <title>Genome structures resolve the early diversification of teleost fishes.</title>
        <authorList>
            <person name="Parey E."/>
            <person name="Louis A."/>
            <person name="Montfort J."/>
            <person name="Bouchez O."/>
            <person name="Roques C."/>
            <person name="Iampietro C."/>
            <person name="Lluch J."/>
            <person name="Castinel A."/>
            <person name="Donnadieu C."/>
            <person name="Desvignes T."/>
            <person name="Floi Bucao C."/>
            <person name="Jouanno E."/>
            <person name="Wen M."/>
            <person name="Mejri S."/>
            <person name="Dirks R."/>
            <person name="Jansen H."/>
            <person name="Henkel C."/>
            <person name="Chen W.J."/>
            <person name="Zahm M."/>
            <person name="Cabau C."/>
            <person name="Klopp C."/>
            <person name="Thompson A.W."/>
            <person name="Robinson-Rechavi M."/>
            <person name="Braasch I."/>
            <person name="Lecointre G."/>
            <person name="Bobe J."/>
            <person name="Postlethwait J.H."/>
            <person name="Berthelot C."/>
            <person name="Roest Crollius H."/>
            <person name="Guiguen Y."/>
        </authorList>
    </citation>
    <scope>NUCLEOTIDE SEQUENCE</scope>
    <source>
        <strain evidence="20">WJC10195</strain>
    </source>
</reference>
<evidence type="ECO:0000313" key="20">
    <source>
        <dbReference type="EMBL" id="KAJ8335855.1"/>
    </source>
</evidence>
<keyword evidence="4" id="KW-0053">Apoptosis</keyword>
<evidence type="ECO:0000256" key="12">
    <source>
        <dbReference type="ARBA" id="ARBA00023198"/>
    </source>
</evidence>
<keyword evidence="3" id="KW-0597">Phosphoprotein</keyword>
<keyword evidence="2" id="KW-0963">Cytoplasm</keyword>
<evidence type="ECO:0000256" key="3">
    <source>
        <dbReference type="ARBA" id="ARBA00022553"/>
    </source>
</evidence>
<evidence type="ECO:0000256" key="16">
    <source>
        <dbReference type="ARBA" id="ARBA00079469"/>
    </source>
</evidence>
<dbReference type="GO" id="GO:0043123">
    <property type="term" value="P:positive regulation of canonical NF-kappaB signal transduction"/>
    <property type="evidence" value="ECO:0007669"/>
    <property type="project" value="TreeGrafter"/>
</dbReference>
<keyword evidence="5" id="KW-0479">Metal-binding</keyword>
<dbReference type="GO" id="GO:0006954">
    <property type="term" value="P:inflammatory response"/>
    <property type="evidence" value="ECO:0007669"/>
    <property type="project" value="UniProtKB-KW"/>
</dbReference>
<dbReference type="Proteomes" id="UP001152622">
    <property type="component" value="Chromosome 20"/>
</dbReference>
<dbReference type="GO" id="GO:0005737">
    <property type="term" value="C:cytoplasm"/>
    <property type="evidence" value="ECO:0007669"/>
    <property type="project" value="UniProtKB-SubCell"/>
</dbReference>
<feature type="compositionally biased region" description="Polar residues" evidence="18">
    <location>
        <begin position="160"/>
        <end position="175"/>
    </location>
</feature>
<evidence type="ECO:0000256" key="18">
    <source>
        <dbReference type="SAM" id="MobiDB-lite"/>
    </source>
</evidence>
<evidence type="ECO:0000256" key="7">
    <source>
        <dbReference type="ARBA" id="ARBA00022833"/>
    </source>
</evidence>
<keyword evidence="8" id="KW-0832">Ubl conjugation</keyword>
<dbReference type="GO" id="GO:0034134">
    <property type="term" value="P:toll-like receptor 2 signaling pathway"/>
    <property type="evidence" value="ECO:0007669"/>
    <property type="project" value="TreeGrafter"/>
</dbReference>
<evidence type="ECO:0000256" key="6">
    <source>
        <dbReference type="ARBA" id="ARBA00022771"/>
    </source>
</evidence>
<comment type="subcellular location">
    <subcellularLocation>
        <location evidence="1">Cytoplasm</location>
    </subcellularLocation>
</comment>
<dbReference type="GO" id="GO:0071222">
    <property type="term" value="P:cellular response to lipopolysaccharide"/>
    <property type="evidence" value="ECO:0007669"/>
    <property type="project" value="TreeGrafter"/>
</dbReference>
<keyword evidence="21" id="KW-1185">Reference proteome</keyword>
<feature type="coiled-coil region" evidence="17">
    <location>
        <begin position="349"/>
        <end position="383"/>
    </location>
</feature>
<keyword evidence="10 17" id="KW-0175">Coiled coil</keyword>
<dbReference type="FunFam" id="1.20.5.990:FF:000005">
    <property type="entry name" value="TNFAIP3 interacting protein 2"/>
    <property type="match status" value="1"/>
</dbReference>
<dbReference type="Gene3D" id="1.20.5.990">
    <property type="entry name" value="Nemo cc2-lz domain - 1d5 darpin complex"/>
    <property type="match status" value="1"/>
</dbReference>
<name>A0A9Q1EBT4_SYNKA</name>
<keyword evidence="11" id="KW-0804">Transcription</keyword>
<evidence type="ECO:0000256" key="2">
    <source>
        <dbReference type="ARBA" id="ARBA00022490"/>
    </source>
</evidence>
<organism evidence="20 21">
    <name type="scientific">Synaphobranchus kaupii</name>
    <name type="common">Kaup's arrowtooth eel</name>
    <dbReference type="NCBI Taxonomy" id="118154"/>
    <lineage>
        <taxon>Eukaryota</taxon>
        <taxon>Metazoa</taxon>
        <taxon>Chordata</taxon>
        <taxon>Craniata</taxon>
        <taxon>Vertebrata</taxon>
        <taxon>Euteleostomi</taxon>
        <taxon>Actinopterygii</taxon>
        <taxon>Neopterygii</taxon>
        <taxon>Teleostei</taxon>
        <taxon>Anguilliformes</taxon>
        <taxon>Synaphobranchidae</taxon>
        <taxon>Synaphobranchus</taxon>
    </lineage>
</organism>
<feature type="region of interest" description="Disordered" evidence="18">
    <location>
        <begin position="146"/>
        <end position="175"/>
    </location>
</feature>
<evidence type="ECO:0000256" key="13">
    <source>
        <dbReference type="ARBA" id="ARBA00055998"/>
    </source>
</evidence>
<evidence type="ECO:0000256" key="14">
    <source>
        <dbReference type="ARBA" id="ARBA00063508"/>
    </source>
</evidence>
<proteinExistence type="predicted"/>
<dbReference type="EMBL" id="JAINUF010000020">
    <property type="protein sequence ID" value="KAJ8335855.1"/>
    <property type="molecule type" value="Genomic_DNA"/>
</dbReference>
<feature type="domain" description="TSG101 and ALIX binding" evidence="19">
    <location>
        <begin position="247"/>
        <end position="280"/>
    </location>
</feature>
<feature type="compositionally biased region" description="Basic and acidic residues" evidence="18">
    <location>
        <begin position="148"/>
        <end position="159"/>
    </location>
</feature>
<evidence type="ECO:0000256" key="11">
    <source>
        <dbReference type="ARBA" id="ARBA00023163"/>
    </source>
</evidence>
<evidence type="ECO:0000259" key="19">
    <source>
        <dbReference type="Pfam" id="PF12180"/>
    </source>
</evidence>